<dbReference type="PANTHER" id="PTHR43425:SF2">
    <property type="entry name" value="OXYGEN-INSENSITIVE NADPH NITROREDUCTASE"/>
    <property type="match status" value="1"/>
</dbReference>
<keyword evidence="3 5" id="KW-0288">FMN</keyword>
<dbReference type="RefSeq" id="WP_138190386.1">
    <property type="nucleotide sequence ID" value="NZ_VBWP01000002.1"/>
</dbReference>
<keyword evidence="5" id="KW-0521">NADP</keyword>
<gene>
    <name evidence="7" type="ORF">FEZ08_03795</name>
</gene>
<comment type="similarity">
    <text evidence="1 5">Belongs to the flavin oxidoreductase frp family.</text>
</comment>
<dbReference type="OrthoDB" id="9775805at2"/>
<dbReference type="SUPFAM" id="SSF55469">
    <property type="entry name" value="FMN-dependent nitroreductase-like"/>
    <property type="match status" value="1"/>
</dbReference>
<dbReference type="AlphaFoldDB" id="A0A5R8QFD5"/>
<dbReference type="PIRSF" id="PIRSF005426">
    <property type="entry name" value="Frp"/>
    <property type="match status" value="1"/>
</dbReference>
<dbReference type="InterPro" id="IPR016446">
    <property type="entry name" value="Flavin_OxRdtase_Frp"/>
</dbReference>
<proteinExistence type="inferred from homology"/>
<evidence type="ECO:0000313" key="8">
    <source>
        <dbReference type="Proteomes" id="UP000306912"/>
    </source>
</evidence>
<reference evidence="7 8" key="1">
    <citation type="submission" date="2019-05" db="EMBL/GenBank/DDBJ databases">
        <title>Culicoidintestinum kansasii gen. nov., sp. nov. from the gastrointestinal tract of the biting midge, Culicoides sonorensis.</title>
        <authorList>
            <person name="Neupane S."/>
            <person name="Ghosh A."/>
            <person name="Gunther S."/>
            <person name="Martin K."/>
            <person name="Zurek L."/>
        </authorList>
    </citation>
    <scope>NUCLEOTIDE SEQUENCE [LARGE SCALE GENOMIC DNA]</scope>
    <source>
        <strain evidence="7 8">CS-1</strain>
    </source>
</reference>
<evidence type="ECO:0000259" key="6">
    <source>
        <dbReference type="Pfam" id="PF00881"/>
    </source>
</evidence>
<comment type="caution">
    <text evidence="7">The sequence shown here is derived from an EMBL/GenBank/DDBJ whole genome shotgun (WGS) entry which is preliminary data.</text>
</comment>
<evidence type="ECO:0000256" key="2">
    <source>
        <dbReference type="ARBA" id="ARBA00022630"/>
    </source>
</evidence>
<name>A0A5R8QFD5_9FIRM</name>
<keyword evidence="4 5" id="KW-0560">Oxidoreductase</keyword>
<keyword evidence="8" id="KW-1185">Reference proteome</keyword>
<sequence>MNQVLSVIEARSSLRRYADKPISPEDKQAILHSALRAPTAGNMMLYSIIDVTDQAKKDFLVKSCDNQPFIAKAPMVLVFVLDFSKWYEYYRVSGVPQWCAEQDKAMHYPQEGEFLLAANDAIIAAQNAVIAAESLGIGSCYIGDIMEHYEAHRDLFKLPELAFPVTMLTFGHYPEDMERVKRDRYDAKYVVFENEYQELTDAELVEMNTAKKYPEKEDNFGLWMYKRKNGTDFMDEMSRSVKAGIDAWNSYGKK</sequence>
<dbReference type="InterPro" id="IPR000415">
    <property type="entry name" value="Nitroreductase-like"/>
</dbReference>
<evidence type="ECO:0000256" key="3">
    <source>
        <dbReference type="ARBA" id="ARBA00022643"/>
    </source>
</evidence>
<dbReference type="InParanoid" id="A0A5R8QFD5"/>
<accession>A0A5R8QFD5</accession>
<dbReference type="EMBL" id="VBWP01000002">
    <property type="protein sequence ID" value="TLG76749.1"/>
    <property type="molecule type" value="Genomic_DNA"/>
</dbReference>
<evidence type="ECO:0000256" key="5">
    <source>
        <dbReference type="PIRNR" id="PIRNR005426"/>
    </source>
</evidence>
<dbReference type="Gene3D" id="3.40.109.10">
    <property type="entry name" value="NADH Oxidase"/>
    <property type="match status" value="1"/>
</dbReference>
<dbReference type="GO" id="GO:0016491">
    <property type="term" value="F:oxidoreductase activity"/>
    <property type="evidence" value="ECO:0007669"/>
    <property type="project" value="UniProtKB-UniRule"/>
</dbReference>
<evidence type="ECO:0000256" key="1">
    <source>
        <dbReference type="ARBA" id="ARBA00008366"/>
    </source>
</evidence>
<dbReference type="InterPro" id="IPR029479">
    <property type="entry name" value="Nitroreductase"/>
</dbReference>
<dbReference type="Proteomes" id="UP000306912">
    <property type="component" value="Unassembled WGS sequence"/>
</dbReference>
<feature type="domain" description="Nitroreductase" evidence="6">
    <location>
        <begin position="8"/>
        <end position="172"/>
    </location>
</feature>
<dbReference type="PANTHER" id="PTHR43425">
    <property type="entry name" value="OXYGEN-INSENSITIVE NADPH NITROREDUCTASE"/>
    <property type="match status" value="1"/>
</dbReference>
<keyword evidence="2 5" id="KW-0285">Flavoprotein</keyword>
<evidence type="ECO:0000256" key="4">
    <source>
        <dbReference type="ARBA" id="ARBA00023002"/>
    </source>
</evidence>
<dbReference type="Pfam" id="PF00881">
    <property type="entry name" value="Nitroreductase"/>
    <property type="match status" value="1"/>
</dbReference>
<protein>
    <submittedName>
        <fullName evidence="7">Nitroreductase</fullName>
    </submittedName>
</protein>
<organism evidence="7 8">
    <name type="scientific">Culicoidibacter larvae</name>
    <dbReference type="NCBI Taxonomy" id="2579976"/>
    <lineage>
        <taxon>Bacteria</taxon>
        <taxon>Bacillati</taxon>
        <taxon>Bacillota</taxon>
        <taxon>Culicoidibacteria</taxon>
        <taxon>Culicoidibacterales</taxon>
        <taxon>Culicoidibacteraceae</taxon>
        <taxon>Culicoidibacter</taxon>
    </lineage>
</organism>
<evidence type="ECO:0000313" key="7">
    <source>
        <dbReference type="EMBL" id="TLG76749.1"/>
    </source>
</evidence>